<organism evidence="2 3">
    <name type="scientific">Aurantiacibacter gangjinensis</name>
    <dbReference type="NCBI Taxonomy" id="502682"/>
    <lineage>
        <taxon>Bacteria</taxon>
        <taxon>Pseudomonadati</taxon>
        <taxon>Pseudomonadota</taxon>
        <taxon>Alphaproteobacteria</taxon>
        <taxon>Sphingomonadales</taxon>
        <taxon>Erythrobacteraceae</taxon>
        <taxon>Aurantiacibacter</taxon>
    </lineage>
</organism>
<gene>
    <name evidence="2" type="ORF">AAW01_04495</name>
</gene>
<proteinExistence type="predicted"/>
<keyword evidence="1" id="KW-0472">Membrane</keyword>
<evidence type="ECO:0000256" key="1">
    <source>
        <dbReference type="SAM" id="Phobius"/>
    </source>
</evidence>
<evidence type="ECO:0000313" key="2">
    <source>
        <dbReference type="EMBL" id="KLE33224.1"/>
    </source>
</evidence>
<dbReference type="EMBL" id="LBHC01000001">
    <property type="protein sequence ID" value="KLE33224.1"/>
    <property type="molecule type" value="Genomic_DNA"/>
</dbReference>
<dbReference type="STRING" id="502682.BMF35_a2323"/>
<accession>A0A0G9MRP9</accession>
<reference evidence="2 3" key="1">
    <citation type="submission" date="2015-04" db="EMBL/GenBank/DDBJ databases">
        <title>The draft genome sequence of Erythrobacr gangjinensis K7-2.</title>
        <authorList>
            <person name="Zhuang L."/>
            <person name="Liu Y."/>
            <person name="Shao Z."/>
        </authorList>
    </citation>
    <scope>NUCLEOTIDE SEQUENCE [LARGE SCALE GENOMIC DNA]</scope>
    <source>
        <strain evidence="2 3">K7-2</strain>
    </source>
</reference>
<dbReference type="OrthoDB" id="7585827at2"/>
<keyword evidence="1" id="KW-1133">Transmembrane helix</keyword>
<dbReference type="AlphaFoldDB" id="A0A0G9MRP9"/>
<protein>
    <submittedName>
        <fullName evidence="2">Uncharacterized protein</fullName>
    </submittedName>
</protein>
<name>A0A0G9MRP9_9SPHN</name>
<comment type="caution">
    <text evidence="2">The sequence shown here is derived from an EMBL/GenBank/DDBJ whole genome shotgun (WGS) entry which is preliminary data.</text>
</comment>
<keyword evidence="3" id="KW-1185">Reference proteome</keyword>
<evidence type="ECO:0000313" key="3">
    <source>
        <dbReference type="Proteomes" id="UP000053070"/>
    </source>
</evidence>
<feature type="transmembrane region" description="Helical" evidence="1">
    <location>
        <begin position="17"/>
        <end position="37"/>
    </location>
</feature>
<keyword evidence="1" id="KW-0812">Transmembrane</keyword>
<feature type="transmembrane region" description="Helical" evidence="1">
    <location>
        <begin position="58"/>
        <end position="78"/>
    </location>
</feature>
<sequence length="80" mass="8836">MAYVMALPEWYIFASDAAVYILCGVALLLVSGLAAWRDHRRRQRKNIDRVPLLPWRDIGALSLFGGLILCAFGAMGLLTG</sequence>
<dbReference type="PATRIC" id="fig|502682.8.peg.918"/>
<dbReference type="Proteomes" id="UP000053070">
    <property type="component" value="Unassembled WGS sequence"/>
</dbReference>